<comment type="subcellular location">
    <subcellularLocation>
        <location evidence="1 7">Cell membrane</location>
        <topology evidence="1 7">Multi-pass membrane protein</topology>
    </subcellularLocation>
</comment>
<dbReference type="SUPFAM" id="SSF160964">
    <property type="entry name" value="MalF N-terminal region-like"/>
    <property type="match status" value="1"/>
</dbReference>
<comment type="similarity">
    <text evidence="7">Belongs to the binding-protein-dependent transport system permease family.</text>
</comment>
<organism evidence="9 10">
    <name type="scientific">Kineothrix sedimenti</name>
    <dbReference type="NCBI Taxonomy" id="3123317"/>
    <lineage>
        <taxon>Bacteria</taxon>
        <taxon>Bacillati</taxon>
        <taxon>Bacillota</taxon>
        <taxon>Clostridia</taxon>
        <taxon>Lachnospirales</taxon>
        <taxon>Lachnospiraceae</taxon>
        <taxon>Kineothrix</taxon>
    </lineage>
</organism>
<feature type="transmembrane region" description="Helical" evidence="7">
    <location>
        <begin position="125"/>
        <end position="149"/>
    </location>
</feature>
<dbReference type="PANTHER" id="PTHR30193:SF37">
    <property type="entry name" value="INNER MEMBRANE ABC TRANSPORTER PERMEASE PROTEIN YCJO"/>
    <property type="match status" value="1"/>
</dbReference>
<dbReference type="PANTHER" id="PTHR30193">
    <property type="entry name" value="ABC TRANSPORTER PERMEASE PROTEIN"/>
    <property type="match status" value="1"/>
</dbReference>
<evidence type="ECO:0000256" key="2">
    <source>
        <dbReference type="ARBA" id="ARBA00022448"/>
    </source>
</evidence>
<reference evidence="9 10" key="1">
    <citation type="submission" date="2024-02" db="EMBL/GenBank/DDBJ databases">
        <title>Bacterial strain from lacustrine sediment.</title>
        <authorList>
            <person name="Petit C."/>
            <person name="Fadhlaoui K."/>
        </authorList>
    </citation>
    <scope>NUCLEOTIDE SEQUENCE [LARGE SCALE GENOMIC DNA]</scope>
    <source>
        <strain evidence="9 10">IPX-CK</strain>
    </source>
</reference>
<proteinExistence type="inferred from homology"/>
<evidence type="ECO:0000256" key="6">
    <source>
        <dbReference type="ARBA" id="ARBA00023136"/>
    </source>
</evidence>
<evidence type="ECO:0000256" key="7">
    <source>
        <dbReference type="RuleBase" id="RU363032"/>
    </source>
</evidence>
<dbReference type="PROSITE" id="PS50928">
    <property type="entry name" value="ABC_TM1"/>
    <property type="match status" value="1"/>
</dbReference>
<evidence type="ECO:0000259" key="8">
    <source>
        <dbReference type="PROSITE" id="PS50928"/>
    </source>
</evidence>
<evidence type="ECO:0000313" key="9">
    <source>
        <dbReference type="EMBL" id="XAH75212.1"/>
    </source>
</evidence>
<accession>A0ABZ3EY84</accession>
<dbReference type="InterPro" id="IPR035906">
    <property type="entry name" value="MetI-like_sf"/>
</dbReference>
<dbReference type="Pfam" id="PF00528">
    <property type="entry name" value="BPD_transp_1"/>
    <property type="match status" value="1"/>
</dbReference>
<dbReference type="RefSeq" id="WP_342758775.1">
    <property type="nucleotide sequence ID" value="NZ_CP146256.1"/>
</dbReference>
<evidence type="ECO:0000313" key="10">
    <source>
        <dbReference type="Proteomes" id="UP001451571"/>
    </source>
</evidence>
<feature type="transmembrane region" description="Helical" evidence="7">
    <location>
        <begin position="21"/>
        <end position="45"/>
    </location>
</feature>
<feature type="transmembrane region" description="Helical" evidence="7">
    <location>
        <begin position="92"/>
        <end position="113"/>
    </location>
</feature>
<evidence type="ECO:0000256" key="4">
    <source>
        <dbReference type="ARBA" id="ARBA00022692"/>
    </source>
</evidence>
<dbReference type="EMBL" id="CP146256">
    <property type="protein sequence ID" value="XAH75212.1"/>
    <property type="molecule type" value="Genomic_DNA"/>
</dbReference>
<dbReference type="InterPro" id="IPR051393">
    <property type="entry name" value="ABC_transporter_permease"/>
</dbReference>
<evidence type="ECO:0000256" key="3">
    <source>
        <dbReference type="ARBA" id="ARBA00022475"/>
    </source>
</evidence>
<name>A0ABZ3EY84_9FIRM</name>
<evidence type="ECO:0000256" key="1">
    <source>
        <dbReference type="ARBA" id="ARBA00004651"/>
    </source>
</evidence>
<keyword evidence="4 7" id="KW-0812">Transmembrane</keyword>
<keyword evidence="6 7" id="KW-0472">Membrane</keyword>
<sequence>MAKPAKQKRKTVEYSRYGYYFIAPFFIVFAIFQLWPLIYTIGLAFCENYTDTMFNVEVGPVFNGIENFKTVFIGKDGTLFNTYTFQSLWNTIIMWLLNFIPQILLALILAVWFTDTRVKMKAQGAYKIMTFMPNIITAATISVLFYSLFNYPNGPVNQFLLESGLLSQPYRFFQQKWATRGIISFINFWMWYGNTMVVLTAGVLGISPSLFEAARVDGASSFQIFKKITLPLLRPILLFTLVNSAIGGLQMYDIPKLLTTSGYGDPDYTTRTITMYMRELAFTGAKQMGKASATSVVLFVVTLFFSLILFYIMRDKDAIRERKQNKAIQKEIARKGAK</sequence>
<keyword evidence="3" id="KW-1003">Cell membrane</keyword>
<keyword evidence="10" id="KW-1185">Reference proteome</keyword>
<gene>
    <name evidence="9" type="ORF">V6984_05470</name>
</gene>
<dbReference type="Gene3D" id="1.10.3720.10">
    <property type="entry name" value="MetI-like"/>
    <property type="match status" value="1"/>
</dbReference>
<keyword evidence="2 7" id="KW-0813">Transport</keyword>
<keyword evidence="5 7" id="KW-1133">Transmembrane helix</keyword>
<feature type="domain" description="ABC transmembrane type-1" evidence="8">
    <location>
        <begin position="88"/>
        <end position="309"/>
    </location>
</feature>
<protein>
    <submittedName>
        <fullName evidence="9">Sugar ABC transporter permease</fullName>
    </submittedName>
</protein>
<dbReference type="CDD" id="cd06261">
    <property type="entry name" value="TM_PBP2"/>
    <property type="match status" value="1"/>
</dbReference>
<dbReference type="InterPro" id="IPR000515">
    <property type="entry name" value="MetI-like"/>
</dbReference>
<dbReference type="SUPFAM" id="SSF161098">
    <property type="entry name" value="MetI-like"/>
    <property type="match status" value="1"/>
</dbReference>
<dbReference type="Proteomes" id="UP001451571">
    <property type="component" value="Chromosome"/>
</dbReference>
<feature type="transmembrane region" description="Helical" evidence="7">
    <location>
        <begin position="189"/>
        <end position="211"/>
    </location>
</feature>
<evidence type="ECO:0000256" key="5">
    <source>
        <dbReference type="ARBA" id="ARBA00022989"/>
    </source>
</evidence>
<feature type="transmembrane region" description="Helical" evidence="7">
    <location>
        <begin position="232"/>
        <end position="252"/>
    </location>
</feature>
<feature type="transmembrane region" description="Helical" evidence="7">
    <location>
        <begin position="293"/>
        <end position="313"/>
    </location>
</feature>